<dbReference type="NCBIfam" id="TIGR04183">
    <property type="entry name" value="Por_Secre_tail"/>
    <property type="match status" value="1"/>
</dbReference>
<sequence length="635" mass="71691">MITNTFIVCLVSKLLFIMKINLFFLKIILHLYDFFKKNSMKTRLPYVVILCCITFFTANSQNLLNTSSWTVGTGSVSGFSQNGTTSENSREYGIGPEGASVLLWKATPDASSNADGGWNSSYSNIDHTKTYRLVVWLKKTNSNDGSSYFGCQEWQSSSDMSLQNYTILKLNGDIRQNPYFWAGDLPQLNKWYMLVGYVHGSNYNSGLNYGGIYDPLTGNKVVNITDYKFSSSTTKLRHRTYLFYDTNTSDSQYFYAPRMELVDGNEPSIQELLGLNKSNDPSNMLDYSKWAVGTGSTSGFTRNGAENENVRELGKNHVGEEVVLWKAVPGSASDADGGWSTGWINASDDVSYRFSVWIKKTNSNYGSTYLGFYANNEGSLKLDGTYNKNPYFWSGDLPKLNRWYLIVGYVHKSSHTGTTNTGGIYDGTTGEKIRTITDYKLKNTVTALRHRSYLYYDTNILDRQYFYAPRIDRITGNEPTIEDLLRINNESKLIVSYDVAGNQTQTFYCGDPSYCSPPAAKKVKEEDETPSSIIVSNDDEKEEKEDVEKEKEVFNNDVHIYPNPTSDYTILNLSDDLLNNLHSIKLYNSNSVLLKNIKVTSNSIQLDMSTMAVGMYFVHIHLNKGKSITKKIVKK</sequence>
<evidence type="ECO:0000259" key="3">
    <source>
        <dbReference type="Pfam" id="PF18962"/>
    </source>
</evidence>
<dbReference type="InterPro" id="IPR026444">
    <property type="entry name" value="Secre_tail"/>
</dbReference>
<dbReference type="Pfam" id="PF18962">
    <property type="entry name" value="Por_Secre_tail"/>
    <property type="match status" value="1"/>
</dbReference>
<gene>
    <name evidence="4" type="ORF">D6200_14910</name>
</gene>
<keyword evidence="1" id="KW-0732">Signal</keyword>
<dbReference type="Proteomes" id="UP000269693">
    <property type="component" value="Chromosome"/>
</dbReference>
<reference evidence="4 5" key="1">
    <citation type="submission" date="2018-09" db="EMBL/GenBank/DDBJ databases">
        <title>Insights into the microbiota of Asian seabass (Lates calcarifer) with tenacibaculosis symptoms and description of sp. nov. Tenacibaculum singaporense.</title>
        <authorList>
            <person name="Miyake S."/>
            <person name="Soh M."/>
            <person name="Azman M.N."/>
            <person name="Ngoh S.Y."/>
            <person name="Orban L."/>
            <person name="Seedorf H."/>
        </authorList>
    </citation>
    <scope>NUCLEOTIDE SEQUENCE [LARGE SCALE GENOMIC DNA]</scope>
    <source>
        <strain evidence="4 5">DSM 13764</strain>
    </source>
</reference>
<name>A0ABM7CJ07_9FLAO</name>
<keyword evidence="5" id="KW-1185">Reference proteome</keyword>
<evidence type="ECO:0000313" key="4">
    <source>
        <dbReference type="EMBL" id="AZJ33785.1"/>
    </source>
</evidence>
<feature type="transmembrane region" description="Helical" evidence="2">
    <location>
        <begin position="14"/>
        <end position="32"/>
    </location>
</feature>
<dbReference type="EMBL" id="CP032544">
    <property type="protein sequence ID" value="AZJ33785.1"/>
    <property type="molecule type" value="Genomic_DNA"/>
</dbReference>
<keyword evidence="2" id="KW-0472">Membrane</keyword>
<accession>A0ABM7CJ07</accession>
<keyword evidence="2" id="KW-0812">Transmembrane</keyword>
<protein>
    <submittedName>
        <fullName evidence="4">T9SS C-terminal target domain-containing protein</fullName>
    </submittedName>
</protein>
<organism evidence="4 5">
    <name type="scientific">Tenacibaculum mesophilum</name>
    <dbReference type="NCBI Taxonomy" id="104268"/>
    <lineage>
        <taxon>Bacteria</taxon>
        <taxon>Pseudomonadati</taxon>
        <taxon>Bacteroidota</taxon>
        <taxon>Flavobacteriia</taxon>
        <taxon>Flavobacteriales</taxon>
        <taxon>Flavobacteriaceae</taxon>
        <taxon>Tenacibaculum</taxon>
    </lineage>
</organism>
<proteinExistence type="predicted"/>
<evidence type="ECO:0000256" key="2">
    <source>
        <dbReference type="SAM" id="Phobius"/>
    </source>
</evidence>
<feature type="domain" description="Secretion system C-terminal sorting" evidence="3">
    <location>
        <begin position="560"/>
        <end position="633"/>
    </location>
</feature>
<keyword evidence="2" id="KW-1133">Transmembrane helix</keyword>
<evidence type="ECO:0000313" key="5">
    <source>
        <dbReference type="Proteomes" id="UP000269693"/>
    </source>
</evidence>
<evidence type="ECO:0000256" key="1">
    <source>
        <dbReference type="ARBA" id="ARBA00022729"/>
    </source>
</evidence>